<keyword evidence="5" id="KW-1185">Reference proteome</keyword>
<protein>
    <submittedName>
        <fullName evidence="4">Regulator</fullName>
    </submittedName>
</protein>
<evidence type="ECO:0000256" key="1">
    <source>
        <dbReference type="ARBA" id="ARBA00022527"/>
    </source>
</evidence>
<evidence type="ECO:0000256" key="2">
    <source>
        <dbReference type="SAM" id="MobiDB-lite"/>
    </source>
</evidence>
<dbReference type="SUPFAM" id="SSF55874">
    <property type="entry name" value="ATPase domain of HSP90 chaperone/DNA topoisomerase II/histidine kinase"/>
    <property type="match status" value="1"/>
</dbReference>
<organism evidence="4 5">
    <name type="scientific">Streptomyces alfalfae</name>
    <dbReference type="NCBI Taxonomy" id="1642299"/>
    <lineage>
        <taxon>Bacteria</taxon>
        <taxon>Bacillati</taxon>
        <taxon>Actinomycetota</taxon>
        <taxon>Actinomycetes</taxon>
        <taxon>Kitasatosporales</taxon>
        <taxon>Streptomycetaceae</taxon>
        <taxon>Streptomyces</taxon>
    </lineage>
</organism>
<dbReference type="InterPro" id="IPR003594">
    <property type="entry name" value="HATPase_dom"/>
</dbReference>
<sequence length="156" mass="15741">MCGQTKAEPGGVVRTAEDGGGEPLDGARLAVSTAIEGSGEIAGAREVARSFLADVQALHGPALSGGARGVVPLVVSELVTNACKYAPGLCLLALEVVDGAIRISVWDSSATLPTVLESDPGRIGQHGLEVVAALCESLTAEREPLGKRVTAIVAMA</sequence>
<dbReference type="InterPro" id="IPR050267">
    <property type="entry name" value="Anti-sigma-factor_SerPK"/>
</dbReference>
<name>A0ABN4VTP3_9ACTN</name>
<accession>A0ABN4VTP3</accession>
<dbReference type="Pfam" id="PF13581">
    <property type="entry name" value="HATPase_c_2"/>
    <property type="match status" value="1"/>
</dbReference>
<keyword evidence="1" id="KW-0418">Kinase</keyword>
<gene>
    <name evidence="4" type="ORF">A7J05_01785</name>
</gene>
<dbReference type="InterPro" id="IPR036890">
    <property type="entry name" value="HATPase_C_sf"/>
</dbReference>
<feature type="region of interest" description="Disordered" evidence="2">
    <location>
        <begin position="1"/>
        <end position="23"/>
    </location>
</feature>
<dbReference type="EMBL" id="CP015588">
    <property type="protein sequence ID" value="APY90514.1"/>
    <property type="molecule type" value="Genomic_DNA"/>
</dbReference>
<proteinExistence type="predicted"/>
<keyword evidence="1" id="KW-0808">Transferase</keyword>
<reference evidence="4 5" key="1">
    <citation type="submission" date="2016-05" db="EMBL/GenBank/DDBJ databases">
        <authorList>
            <person name="Gu J."/>
        </authorList>
    </citation>
    <scope>NUCLEOTIDE SEQUENCE [LARGE SCALE GENOMIC DNA]</scope>
    <source>
        <strain evidence="4 5">ACCC40021</strain>
    </source>
</reference>
<evidence type="ECO:0000313" key="4">
    <source>
        <dbReference type="EMBL" id="APY90514.1"/>
    </source>
</evidence>
<dbReference type="Gene3D" id="3.30.565.10">
    <property type="entry name" value="Histidine kinase-like ATPase, C-terminal domain"/>
    <property type="match status" value="1"/>
</dbReference>
<evidence type="ECO:0000259" key="3">
    <source>
        <dbReference type="Pfam" id="PF13581"/>
    </source>
</evidence>
<dbReference type="PANTHER" id="PTHR35526">
    <property type="entry name" value="ANTI-SIGMA-F FACTOR RSBW-RELATED"/>
    <property type="match status" value="1"/>
</dbReference>
<dbReference type="Proteomes" id="UP000187191">
    <property type="component" value="Chromosome"/>
</dbReference>
<dbReference type="CDD" id="cd16936">
    <property type="entry name" value="HATPase_RsbW-like"/>
    <property type="match status" value="1"/>
</dbReference>
<keyword evidence="1" id="KW-0723">Serine/threonine-protein kinase</keyword>
<dbReference type="PANTHER" id="PTHR35526:SF3">
    <property type="entry name" value="ANTI-SIGMA-F FACTOR RSBW"/>
    <property type="match status" value="1"/>
</dbReference>
<evidence type="ECO:0000313" key="5">
    <source>
        <dbReference type="Proteomes" id="UP000187191"/>
    </source>
</evidence>
<feature type="domain" description="Histidine kinase/HSP90-like ATPase" evidence="3">
    <location>
        <begin position="48"/>
        <end position="152"/>
    </location>
</feature>